<accession>A0A5C5WNG7</accession>
<keyword evidence="2" id="KW-1185">Reference proteome</keyword>
<proteinExistence type="predicted"/>
<dbReference type="Proteomes" id="UP000317243">
    <property type="component" value="Unassembled WGS sequence"/>
</dbReference>
<organism evidence="1 2">
    <name type="scientific">Thalassoglobus neptunius</name>
    <dbReference type="NCBI Taxonomy" id="1938619"/>
    <lineage>
        <taxon>Bacteria</taxon>
        <taxon>Pseudomonadati</taxon>
        <taxon>Planctomycetota</taxon>
        <taxon>Planctomycetia</taxon>
        <taxon>Planctomycetales</taxon>
        <taxon>Planctomycetaceae</taxon>
        <taxon>Thalassoglobus</taxon>
    </lineage>
</organism>
<evidence type="ECO:0000313" key="2">
    <source>
        <dbReference type="Proteomes" id="UP000317243"/>
    </source>
</evidence>
<protein>
    <submittedName>
        <fullName evidence="1">Uncharacterized protein</fullName>
    </submittedName>
</protein>
<sequence length="71" mass="7729">MKQTIAEIHGFNSKALCQWCGGNSKKECVTVSFKAGLLDEAIVCVKCLRNALRVQSMQKQPTSSKPLESAS</sequence>
<comment type="caution">
    <text evidence="1">The sequence shown here is derived from an EMBL/GenBank/DDBJ whole genome shotgun (WGS) entry which is preliminary data.</text>
</comment>
<gene>
    <name evidence="1" type="ORF">KOR42_34320</name>
</gene>
<name>A0A5C5WNG7_9PLAN</name>
<dbReference type="EMBL" id="SIHI01000011">
    <property type="protein sequence ID" value="TWT51745.1"/>
    <property type="molecule type" value="Genomic_DNA"/>
</dbReference>
<evidence type="ECO:0000313" key="1">
    <source>
        <dbReference type="EMBL" id="TWT51745.1"/>
    </source>
</evidence>
<dbReference type="AlphaFoldDB" id="A0A5C5WNG7"/>
<reference evidence="1 2" key="1">
    <citation type="submission" date="2019-02" db="EMBL/GenBank/DDBJ databases">
        <title>Deep-cultivation of Planctomycetes and their phenomic and genomic characterization uncovers novel biology.</title>
        <authorList>
            <person name="Wiegand S."/>
            <person name="Jogler M."/>
            <person name="Boedeker C."/>
            <person name="Pinto D."/>
            <person name="Vollmers J."/>
            <person name="Rivas-Marin E."/>
            <person name="Kohn T."/>
            <person name="Peeters S.H."/>
            <person name="Heuer A."/>
            <person name="Rast P."/>
            <person name="Oberbeckmann S."/>
            <person name="Bunk B."/>
            <person name="Jeske O."/>
            <person name="Meyerdierks A."/>
            <person name="Storesund J.E."/>
            <person name="Kallscheuer N."/>
            <person name="Luecker S."/>
            <person name="Lage O.M."/>
            <person name="Pohl T."/>
            <person name="Merkel B.J."/>
            <person name="Hornburger P."/>
            <person name="Mueller R.-W."/>
            <person name="Bruemmer F."/>
            <person name="Labrenz M."/>
            <person name="Spormann A.M."/>
            <person name="Op Den Camp H."/>
            <person name="Overmann J."/>
            <person name="Amann R."/>
            <person name="Jetten M.S.M."/>
            <person name="Mascher T."/>
            <person name="Medema M.H."/>
            <person name="Devos D.P."/>
            <person name="Kaster A.-K."/>
            <person name="Ovreas L."/>
            <person name="Rohde M."/>
            <person name="Galperin M.Y."/>
            <person name="Jogler C."/>
        </authorList>
    </citation>
    <scope>NUCLEOTIDE SEQUENCE [LARGE SCALE GENOMIC DNA]</scope>
    <source>
        <strain evidence="1 2">KOR42</strain>
    </source>
</reference>